<keyword evidence="3" id="KW-1185">Reference proteome</keyword>
<reference evidence="2 3" key="1">
    <citation type="submission" date="2024-05" db="EMBL/GenBank/DDBJ databases">
        <title>Genome sequencing and assembly of Indian major carp, Cirrhinus mrigala (Hamilton, 1822).</title>
        <authorList>
            <person name="Mohindra V."/>
            <person name="Chowdhury L.M."/>
            <person name="Lal K."/>
            <person name="Jena J.K."/>
        </authorList>
    </citation>
    <scope>NUCLEOTIDE SEQUENCE [LARGE SCALE GENOMIC DNA]</scope>
    <source>
        <strain evidence="2">CM1030</strain>
        <tissue evidence="2">Blood</tissue>
    </source>
</reference>
<evidence type="ECO:0000256" key="1">
    <source>
        <dbReference type="SAM" id="MobiDB-lite"/>
    </source>
</evidence>
<evidence type="ECO:0000313" key="3">
    <source>
        <dbReference type="Proteomes" id="UP001529510"/>
    </source>
</evidence>
<evidence type="ECO:0000313" key="2">
    <source>
        <dbReference type="EMBL" id="KAL0170410.1"/>
    </source>
</evidence>
<feature type="region of interest" description="Disordered" evidence="1">
    <location>
        <begin position="54"/>
        <end position="75"/>
    </location>
</feature>
<name>A0ABD0P9R1_CIRMR</name>
<proteinExistence type="predicted"/>
<organism evidence="2 3">
    <name type="scientific">Cirrhinus mrigala</name>
    <name type="common">Mrigala</name>
    <dbReference type="NCBI Taxonomy" id="683832"/>
    <lineage>
        <taxon>Eukaryota</taxon>
        <taxon>Metazoa</taxon>
        <taxon>Chordata</taxon>
        <taxon>Craniata</taxon>
        <taxon>Vertebrata</taxon>
        <taxon>Euteleostomi</taxon>
        <taxon>Actinopterygii</taxon>
        <taxon>Neopterygii</taxon>
        <taxon>Teleostei</taxon>
        <taxon>Ostariophysi</taxon>
        <taxon>Cypriniformes</taxon>
        <taxon>Cyprinidae</taxon>
        <taxon>Labeoninae</taxon>
        <taxon>Labeonini</taxon>
        <taxon>Cirrhinus</taxon>
    </lineage>
</organism>
<protein>
    <submittedName>
        <fullName evidence="2">Uncharacterized protein</fullName>
    </submittedName>
</protein>
<dbReference type="Proteomes" id="UP001529510">
    <property type="component" value="Unassembled WGS sequence"/>
</dbReference>
<feature type="non-terminal residue" evidence="2">
    <location>
        <position position="101"/>
    </location>
</feature>
<feature type="non-terminal residue" evidence="2">
    <location>
        <position position="1"/>
    </location>
</feature>
<feature type="compositionally biased region" description="Polar residues" evidence="1">
    <location>
        <begin position="54"/>
        <end position="66"/>
    </location>
</feature>
<accession>A0ABD0P9R1</accession>
<sequence length="101" mass="12090">DRKRVVQEELLKHHALRRAENRVRRKRLHYQLEKIARKRHLLEAKRELQRLETELTQGGNEASSTDLGYPLKSRGRPMTLRRHSFSADLLSRLYPQHTPIF</sequence>
<gene>
    <name evidence="2" type="ORF">M9458_035006</name>
</gene>
<comment type="caution">
    <text evidence="2">The sequence shown here is derived from an EMBL/GenBank/DDBJ whole genome shotgun (WGS) entry which is preliminary data.</text>
</comment>
<dbReference type="AlphaFoldDB" id="A0ABD0P9R1"/>
<dbReference type="EMBL" id="JAMKFB020000017">
    <property type="protein sequence ID" value="KAL0170410.1"/>
    <property type="molecule type" value="Genomic_DNA"/>
</dbReference>